<dbReference type="NCBIfam" id="TIGR03945">
    <property type="entry name" value="PLP_SbnA_fam"/>
    <property type="match status" value="1"/>
</dbReference>
<keyword evidence="9" id="KW-0663">Pyridoxal phosphate</keyword>
<dbReference type="InterPro" id="IPR001216">
    <property type="entry name" value="P-phosphate_BS"/>
</dbReference>
<dbReference type="EMBL" id="JACXAH010000013">
    <property type="protein sequence ID" value="MBD1372682.1"/>
    <property type="molecule type" value="Genomic_DNA"/>
</dbReference>
<evidence type="ECO:0000256" key="8">
    <source>
        <dbReference type="ARBA" id="ARBA00022679"/>
    </source>
</evidence>
<evidence type="ECO:0000256" key="1">
    <source>
        <dbReference type="ARBA" id="ARBA00001933"/>
    </source>
</evidence>
<reference evidence="11" key="1">
    <citation type="submission" date="2020-09" db="EMBL/GenBank/DDBJ databases">
        <title>A novel bacterium of genus Hazenella, isolated from South China Sea.</title>
        <authorList>
            <person name="Huang H."/>
            <person name="Mo K."/>
            <person name="Hu Y."/>
        </authorList>
    </citation>
    <scope>NUCLEOTIDE SEQUENCE</scope>
    <source>
        <strain evidence="11">IB182357</strain>
    </source>
</reference>
<comment type="pathway">
    <text evidence="3">Siderophore biosynthesis.</text>
</comment>
<organism evidence="11 12">
    <name type="scientific">Polycladospora coralii</name>
    <dbReference type="NCBI Taxonomy" id="2771432"/>
    <lineage>
        <taxon>Bacteria</taxon>
        <taxon>Bacillati</taxon>
        <taxon>Bacillota</taxon>
        <taxon>Bacilli</taxon>
        <taxon>Bacillales</taxon>
        <taxon>Thermoactinomycetaceae</taxon>
        <taxon>Polycladospora</taxon>
    </lineage>
</organism>
<dbReference type="EC" id="2.5.1.140" evidence="6"/>
<sequence>MLDSILNHVGNTPLVRLYDPMLKNVHLNIKMESFNPTGSVKDRAANFILNKMRDLGKINADTTIVESTSGNFGIALSSYCKHKGYKFDCVIDPMISSVNETLLRNLSTNVFKVNEPDENGGYLINRIRKVQQVLENNPNTYWVNQYENPYNAEAYYCTLGQEICDEVAAIDYVFVGVSSGGTITGISNKIKEVYPQAKIIAVDIVGSVIFGGPAKKRFIPGIGSSKVPKILEQARIDDVVYVHETEVIHSCHQLLQEHVLFVGGSSGANYAAIKKYFQNCQGKSNKNVVTLFADRGDRYCDTIYNPSWHKKLKQIDMEEVYV</sequence>
<comment type="similarity">
    <text evidence="4">Belongs to the cysteine synthase/cystathionine beta-synthase family. SbnA subfamily.</text>
</comment>
<dbReference type="InterPro" id="IPR001926">
    <property type="entry name" value="TrpB-like_PALP"/>
</dbReference>
<evidence type="ECO:0000256" key="3">
    <source>
        <dbReference type="ARBA" id="ARBA00004924"/>
    </source>
</evidence>
<dbReference type="PANTHER" id="PTHR10314">
    <property type="entry name" value="CYSTATHIONINE BETA-SYNTHASE"/>
    <property type="match status" value="1"/>
</dbReference>
<evidence type="ECO:0000256" key="5">
    <source>
        <dbReference type="ARBA" id="ARBA00011738"/>
    </source>
</evidence>
<dbReference type="Proteomes" id="UP000661691">
    <property type="component" value="Unassembled WGS sequence"/>
</dbReference>
<evidence type="ECO:0000256" key="4">
    <source>
        <dbReference type="ARBA" id="ARBA00008519"/>
    </source>
</evidence>
<proteinExistence type="inferred from homology"/>
<evidence type="ECO:0000313" key="12">
    <source>
        <dbReference type="Proteomes" id="UP000661691"/>
    </source>
</evidence>
<comment type="function">
    <text evidence="2">Catalyzes the synthesis of N-((2S)-2-amino-2-carboxyethyl)-L-glutamate (ACEGA) from O-phospho-L-serine and L-glutamate. Involved in the biosynthesis of L-2,3-diaminopropionic acid (L-Dap), a precursor of staphyloferrin B and antibiotics.</text>
</comment>
<dbReference type="RefSeq" id="WP_191140363.1">
    <property type="nucleotide sequence ID" value="NZ_JACXAG020000005.1"/>
</dbReference>
<dbReference type="Pfam" id="PF00291">
    <property type="entry name" value="PALP"/>
    <property type="match status" value="1"/>
</dbReference>
<protein>
    <recommendedName>
        <fullName evidence="7">N-(2-amino-2-carboxyethyl)-L-glutamate synthase</fullName>
        <ecNumber evidence="6">2.5.1.140</ecNumber>
    </recommendedName>
</protein>
<evidence type="ECO:0000259" key="10">
    <source>
        <dbReference type="Pfam" id="PF00291"/>
    </source>
</evidence>
<dbReference type="InterPro" id="IPR023927">
    <property type="entry name" value="SbnA"/>
</dbReference>
<comment type="subunit">
    <text evidence="5">Homodimer.</text>
</comment>
<keyword evidence="12" id="KW-1185">Reference proteome</keyword>
<comment type="cofactor">
    <cofactor evidence="1">
        <name>pyridoxal 5'-phosphate</name>
        <dbReference type="ChEBI" id="CHEBI:597326"/>
    </cofactor>
</comment>
<evidence type="ECO:0000256" key="2">
    <source>
        <dbReference type="ARBA" id="ARBA00004056"/>
    </source>
</evidence>
<name>A0A926NA44_9BACL</name>
<dbReference type="PROSITE" id="PS00901">
    <property type="entry name" value="CYS_SYNTHASE"/>
    <property type="match status" value="1"/>
</dbReference>
<dbReference type="InterPro" id="IPR036052">
    <property type="entry name" value="TrpB-like_PALP_sf"/>
</dbReference>
<dbReference type="InterPro" id="IPR050214">
    <property type="entry name" value="Cys_Synth/Cystath_Beta-Synth"/>
</dbReference>
<evidence type="ECO:0000313" key="11">
    <source>
        <dbReference type="EMBL" id="MBD1372682.1"/>
    </source>
</evidence>
<feature type="domain" description="Tryptophan synthase beta chain-like PALP" evidence="10">
    <location>
        <begin position="6"/>
        <end position="293"/>
    </location>
</feature>
<dbReference type="GO" id="GO:0016765">
    <property type="term" value="F:transferase activity, transferring alkyl or aryl (other than methyl) groups"/>
    <property type="evidence" value="ECO:0007669"/>
    <property type="project" value="UniProtKB-ARBA"/>
</dbReference>
<comment type="caution">
    <text evidence="11">The sequence shown here is derived from an EMBL/GenBank/DDBJ whole genome shotgun (WGS) entry which is preliminary data.</text>
</comment>
<accession>A0A926NA44</accession>
<dbReference type="Gene3D" id="3.40.50.1100">
    <property type="match status" value="2"/>
</dbReference>
<dbReference type="SUPFAM" id="SSF53686">
    <property type="entry name" value="Tryptophan synthase beta subunit-like PLP-dependent enzymes"/>
    <property type="match status" value="1"/>
</dbReference>
<gene>
    <name evidence="11" type="primary">sbnA</name>
    <name evidence="11" type="ORF">IC620_09975</name>
</gene>
<dbReference type="AlphaFoldDB" id="A0A926NA44"/>
<evidence type="ECO:0000256" key="9">
    <source>
        <dbReference type="ARBA" id="ARBA00022898"/>
    </source>
</evidence>
<dbReference type="CDD" id="cd01561">
    <property type="entry name" value="CBS_like"/>
    <property type="match status" value="1"/>
</dbReference>
<evidence type="ECO:0000256" key="6">
    <source>
        <dbReference type="ARBA" id="ARBA00012331"/>
    </source>
</evidence>
<keyword evidence="8" id="KW-0808">Transferase</keyword>
<dbReference type="GO" id="GO:0006535">
    <property type="term" value="P:cysteine biosynthetic process from serine"/>
    <property type="evidence" value="ECO:0007669"/>
    <property type="project" value="InterPro"/>
</dbReference>
<evidence type="ECO:0000256" key="7">
    <source>
        <dbReference type="ARBA" id="ARBA00016985"/>
    </source>
</evidence>